<proteinExistence type="predicted"/>
<dbReference type="InterPro" id="IPR007050">
    <property type="entry name" value="HTH_bacterioopsin"/>
</dbReference>
<dbReference type="PANTHER" id="PTHR34236:SF1">
    <property type="entry name" value="DIMETHYL SULFOXIDE REDUCTASE TRANSCRIPTIONAL ACTIVATOR"/>
    <property type="match status" value="1"/>
</dbReference>
<evidence type="ECO:0000256" key="1">
    <source>
        <dbReference type="ARBA" id="ARBA00023015"/>
    </source>
</evidence>
<accession>A0A3N6M9G1</accession>
<dbReference type="Gene3D" id="1.10.10.10">
    <property type="entry name" value="Winged helix-like DNA-binding domain superfamily/Winged helix DNA-binding domain"/>
    <property type="match status" value="1"/>
</dbReference>
<keyword evidence="1" id="KW-0805">Transcription regulation</keyword>
<dbReference type="PANTHER" id="PTHR34236">
    <property type="entry name" value="DIMETHYL SULFOXIDE REDUCTASE TRANSCRIPTIONAL ACTIVATOR"/>
    <property type="match status" value="1"/>
</dbReference>
<reference evidence="4 5" key="1">
    <citation type="submission" date="2018-10" db="EMBL/GenBank/DDBJ databases">
        <title>Natrarchaeobius chitinivorans gen. nov., sp. nov., and Natrarchaeobius haloalkaliphilus sp. nov., alkaliphilic, chitin-utilizing haloarchaea from hypersaline alkaline lakes.</title>
        <authorList>
            <person name="Sorokin D.Y."/>
            <person name="Elcheninov A.G."/>
            <person name="Kostrikina N.A."/>
            <person name="Bale N.J."/>
            <person name="Sinninghe Damste J.S."/>
            <person name="Khijniak T.V."/>
            <person name="Kublanov I.V."/>
            <person name="Toshchakov S.V."/>
        </authorList>
    </citation>
    <scope>NUCLEOTIDE SEQUENCE [LARGE SCALE GENOMIC DNA]</scope>
    <source>
        <strain evidence="4 5">AArcht4T</strain>
    </source>
</reference>
<name>A0A3N6M9G1_NATCH</name>
<dbReference type="Pfam" id="PF04967">
    <property type="entry name" value="HTH_10"/>
    <property type="match status" value="1"/>
</dbReference>
<dbReference type="OrthoDB" id="202021at2157"/>
<dbReference type="Proteomes" id="UP000282323">
    <property type="component" value="Unassembled WGS sequence"/>
</dbReference>
<dbReference type="SUPFAM" id="SSF88659">
    <property type="entry name" value="Sigma3 and sigma4 domains of RNA polymerase sigma factors"/>
    <property type="match status" value="1"/>
</dbReference>
<keyword evidence="2" id="KW-0804">Transcription</keyword>
<dbReference type="InterPro" id="IPR013324">
    <property type="entry name" value="RNA_pol_sigma_r3/r4-like"/>
</dbReference>
<evidence type="ECO:0000259" key="3">
    <source>
        <dbReference type="Pfam" id="PF04967"/>
    </source>
</evidence>
<keyword evidence="5" id="KW-1185">Reference proteome</keyword>
<comment type="caution">
    <text evidence="4">The sequence shown here is derived from an EMBL/GenBank/DDBJ whole genome shotgun (WGS) entry which is preliminary data.</text>
</comment>
<dbReference type="EMBL" id="REGA01000002">
    <property type="protein sequence ID" value="RQG97284.1"/>
    <property type="molecule type" value="Genomic_DNA"/>
</dbReference>
<gene>
    <name evidence="4" type="ORF">EA473_04255</name>
</gene>
<evidence type="ECO:0000313" key="5">
    <source>
        <dbReference type="Proteomes" id="UP000282323"/>
    </source>
</evidence>
<protein>
    <submittedName>
        <fullName evidence="4">Bacterio-opsin activator</fullName>
    </submittedName>
</protein>
<dbReference type="AlphaFoldDB" id="A0A3N6M9G1"/>
<sequence>MAIVIEVRFAHENGALVDTLGAIPGLTVRTVPETSTVPGRNVYFFRFGDVTTEELEPVLENDHTVEKAKQVPAVADERMWGIEFTPETELLAPEVTEEGGFVLDARSSAANRYPRGWCERWFVPAEDGVHRIWNHAREAGFEFEVLDLHQRFGADATGGGPEPLTDRQRVALVTAYEHGYFSEPRETSLEELAESLGLSPSAVNGRIRRGLRSLIEATLVVDGSGDRSVLDEHNATTYRDRYGSVSVQIRTDQEYG</sequence>
<evidence type="ECO:0000256" key="2">
    <source>
        <dbReference type="ARBA" id="ARBA00023163"/>
    </source>
</evidence>
<feature type="domain" description="HTH bat-type" evidence="3">
    <location>
        <begin position="164"/>
        <end position="216"/>
    </location>
</feature>
<evidence type="ECO:0000313" key="4">
    <source>
        <dbReference type="EMBL" id="RQG97284.1"/>
    </source>
</evidence>
<dbReference type="InterPro" id="IPR036388">
    <property type="entry name" value="WH-like_DNA-bd_sf"/>
</dbReference>
<organism evidence="4 5">
    <name type="scientific">Natrarchaeobius chitinivorans</name>
    <dbReference type="NCBI Taxonomy" id="1679083"/>
    <lineage>
        <taxon>Archaea</taxon>
        <taxon>Methanobacteriati</taxon>
        <taxon>Methanobacteriota</taxon>
        <taxon>Stenosarchaea group</taxon>
        <taxon>Halobacteria</taxon>
        <taxon>Halobacteriales</taxon>
        <taxon>Natrialbaceae</taxon>
        <taxon>Natrarchaeobius</taxon>
    </lineage>
</organism>
<dbReference type="RefSeq" id="WP_124194405.1">
    <property type="nucleotide sequence ID" value="NZ_REGA01000002.1"/>
</dbReference>